<feature type="domain" description="DUF2268" evidence="2">
    <location>
        <begin position="184"/>
        <end position="299"/>
    </location>
</feature>
<keyword evidence="1" id="KW-0732">Signal</keyword>
<dbReference type="Proteomes" id="UP000251186">
    <property type="component" value="Unassembled WGS sequence"/>
</dbReference>
<dbReference type="RefSeq" id="WP_112863499.1">
    <property type="nucleotide sequence ID" value="NZ_UAQP01000014.1"/>
</dbReference>
<dbReference type="EMBL" id="UAQP01000014">
    <property type="protein sequence ID" value="SPU55604.1"/>
    <property type="molecule type" value="Genomic_DNA"/>
</dbReference>
<gene>
    <name evidence="3" type="ORF">NCTC11166_03003</name>
</gene>
<evidence type="ECO:0000313" key="3">
    <source>
        <dbReference type="EMBL" id="SPU55604.1"/>
    </source>
</evidence>
<feature type="signal peptide" evidence="1">
    <location>
        <begin position="1"/>
        <end position="22"/>
    </location>
</feature>
<organism evidence="3 4">
    <name type="scientific">Brevundimonas vesicularis</name>
    <name type="common">Pseudomonas vesicularis</name>
    <dbReference type="NCBI Taxonomy" id="41276"/>
    <lineage>
        <taxon>Bacteria</taxon>
        <taxon>Pseudomonadati</taxon>
        <taxon>Pseudomonadota</taxon>
        <taxon>Alphaproteobacteria</taxon>
        <taxon>Caulobacterales</taxon>
        <taxon>Caulobacteraceae</taxon>
        <taxon>Brevundimonas</taxon>
    </lineage>
</organism>
<evidence type="ECO:0000313" key="4">
    <source>
        <dbReference type="Proteomes" id="UP000251186"/>
    </source>
</evidence>
<evidence type="ECO:0000259" key="2">
    <source>
        <dbReference type="Pfam" id="PF10026"/>
    </source>
</evidence>
<protein>
    <recommendedName>
        <fullName evidence="2">DUF2268 domain-containing protein</fullName>
    </recommendedName>
</protein>
<evidence type="ECO:0000256" key="1">
    <source>
        <dbReference type="SAM" id="SignalP"/>
    </source>
</evidence>
<dbReference type="InterPro" id="IPR018728">
    <property type="entry name" value="DUF2268"/>
</dbReference>
<name>A0A2X1BXV8_BREVE</name>
<accession>A0A2X1BXV8</accession>
<dbReference type="Pfam" id="PF10026">
    <property type="entry name" value="DUF2268"/>
    <property type="match status" value="1"/>
</dbReference>
<sequence>MRHILSAAAATIVCLLSAPAVTQSPDPVPQVRVVDSDIARFWSAYDAVRTEADPARQRDLFQRMYIDQGTPGLAAFMEAKAYTVDTYLDAIRDYPAYWDTVRPRTALAGQALDRLEVHLARLRELYPDLRPAGVYFEVGALRSAGTTQGDKVLIGVEMATGDASVDLSQMPPNLKRFFTTYFASDPLENLDLLATHEVVHTQQQRERQTLLAQVVYEGVADFVAEKATGRLPKLPYVTYGPANDAAIKTAFRADMNGEDFSGWLYNGANNRFGTADLGYYVGYAIASGYYDRAPDKAAAIKAMLELDYADQAAVQAFVDASAYLDAS</sequence>
<dbReference type="AlphaFoldDB" id="A0A2X1BXV8"/>
<feature type="chain" id="PRO_5016013335" description="DUF2268 domain-containing protein" evidence="1">
    <location>
        <begin position="23"/>
        <end position="327"/>
    </location>
</feature>
<proteinExistence type="predicted"/>
<reference evidence="3 4" key="1">
    <citation type="submission" date="2018-06" db="EMBL/GenBank/DDBJ databases">
        <authorList>
            <consortium name="Pathogen Informatics"/>
            <person name="Doyle S."/>
        </authorList>
    </citation>
    <scope>NUCLEOTIDE SEQUENCE [LARGE SCALE GENOMIC DNA]</scope>
    <source>
        <strain evidence="3 4">NCTC11166</strain>
    </source>
</reference>